<dbReference type="PANTHER" id="PTHR46056">
    <property type="entry name" value="LONG-CHAIN-ALCOHOL OXIDASE"/>
    <property type="match status" value="1"/>
</dbReference>
<dbReference type="OrthoDB" id="346033at2157"/>
<evidence type="ECO:0000313" key="9">
    <source>
        <dbReference type="Proteomes" id="UP000185687"/>
    </source>
</evidence>
<evidence type="ECO:0000256" key="4">
    <source>
        <dbReference type="ARBA" id="ARBA00023002"/>
    </source>
</evidence>
<dbReference type="Pfam" id="PF00732">
    <property type="entry name" value="GMC_oxred_N"/>
    <property type="match status" value="1"/>
</dbReference>
<dbReference type="RefSeq" id="WP_076580156.1">
    <property type="nucleotide sequence ID" value="NZ_CP019327.1"/>
</dbReference>
<name>A0A1N6YSN2_9EURY</name>
<reference evidence="7 10" key="1">
    <citation type="submission" date="2017-01" db="EMBL/GenBank/DDBJ databases">
        <title>Complete genome sequence of Haloterrigena daqingensis type strain (JX313T).</title>
        <authorList>
            <person name="Shuang W."/>
        </authorList>
    </citation>
    <scope>NUCLEOTIDE SEQUENCE [LARGE SCALE GENOMIC DNA]</scope>
    <source>
        <strain evidence="7 10">JX313</strain>
    </source>
</reference>
<dbReference type="Gene3D" id="3.50.50.60">
    <property type="entry name" value="FAD/NAD(P)-binding domain"/>
    <property type="match status" value="2"/>
</dbReference>
<keyword evidence="9" id="KW-1185">Reference proteome</keyword>
<dbReference type="Proteomes" id="UP000187321">
    <property type="component" value="Chromosome"/>
</dbReference>
<feature type="domain" description="Glucose-methanol-choline oxidoreductase C-terminal" evidence="6">
    <location>
        <begin position="442"/>
        <end position="567"/>
    </location>
</feature>
<evidence type="ECO:0000256" key="3">
    <source>
        <dbReference type="ARBA" id="ARBA00022827"/>
    </source>
</evidence>
<evidence type="ECO:0000313" key="7">
    <source>
        <dbReference type="EMBL" id="APX98108.1"/>
    </source>
</evidence>
<dbReference type="SUPFAM" id="SSF54373">
    <property type="entry name" value="FAD-linked reductases, C-terminal domain"/>
    <property type="match status" value="1"/>
</dbReference>
<accession>A0A1N6YSN2</accession>
<dbReference type="EMBL" id="CP019327">
    <property type="protein sequence ID" value="APX98108.1"/>
    <property type="molecule type" value="Genomic_DNA"/>
</dbReference>
<dbReference type="SUPFAM" id="SSF51905">
    <property type="entry name" value="FAD/NAD(P)-binding domain"/>
    <property type="match status" value="1"/>
</dbReference>
<evidence type="ECO:0000256" key="1">
    <source>
        <dbReference type="ARBA" id="ARBA00010790"/>
    </source>
</evidence>
<keyword evidence="4" id="KW-0560">Oxidoreductase</keyword>
<dbReference type="InterPro" id="IPR000172">
    <property type="entry name" value="GMC_OxRdtase_N"/>
</dbReference>
<evidence type="ECO:0000313" key="10">
    <source>
        <dbReference type="Proteomes" id="UP000187321"/>
    </source>
</evidence>
<evidence type="ECO:0000259" key="6">
    <source>
        <dbReference type="Pfam" id="PF05199"/>
    </source>
</evidence>
<dbReference type="AlphaFoldDB" id="A0A1N6YSN2"/>
<dbReference type="GeneID" id="30954778"/>
<gene>
    <name evidence="7" type="ORF">BB347_02505</name>
    <name evidence="8" type="ORF">SAMN05421809_0546</name>
</gene>
<dbReference type="InterPro" id="IPR036188">
    <property type="entry name" value="FAD/NAD-bd_sf"/>
</dbReference>
<dbReference type="STRING" id="588898.BB347_02505"/>
<protein>
    <submittedName>
        <fullName evidence="7">GMC family oxidoreductase</fullName>
    </submittedName>
    <submittedName>
        <fullName evidence="8">Gluconate 2-dehydrogenase alpha chain</fullName>
    </submittedName>
</protein>
<feature type="domain" description="Glucose-methanol-choline oxidoreductase N-terminal" evidence="5">
    <location>
        <begin position="229"/>
        <end position="342"/>
    </location>
</feature>
<organism evidence="8 9">
    <name type="scientific">Natronorubrum daqingense</name>
    <dbReference type="NCBI Taxonomy" id="588898"/>
    <lineage>
        <taxon>Archaea</taxon>
        <taxon>Methanobacteriati</taxon>
        <taxon>Methanobacteriota</taxon>
        <taxon>Stenosarchaea group</taxon>
        <taxon>Halobacteria</taxon>
        <taxon>Halobacteriales</taxon>
        <taxon>Natrialbaceae</taxon>
        <taxon>Natronorubrum</taxon>
    </lineage>
</organism>
<dbReference type="KEGG" id="hda:BB347_02505"/>
<evidence type="ECO:0000256" key="2">
    <source>
        <dbReference type="ARBA" id="ARBA00022630"/>
    </source>
</evidence>
<evidence type="ECO:0000313" key="8">
    <source>
        <dbReference type="EMBL" id="SIR17634.1"/>
    </source>
</evidence>
<comment type="similarity">
    <text evidence="1">Belongs to the GMC oxidoreductase family.</text>
</comment>
<keyword evidence="3" id="KW-0274">FAD</keyword>
<dbReference type="GO" id="GO:0016614">
    <property type="term" value="F:oxidoreductase activity, acting on CH-OH group of donors"/>
    <property type="evidence" value="ECO:0007669"/>
    <property type="project" value="InterPro"/>
</dbReference>
<dbReference type="Proteomes" id="UP000185687">
    <property type="component" value="Unassembled WGS sequence"/>
</dbReference>
<dbReference type="Pfam" id="PF05199">
    <property type="entry name" value="GMC_oxred_C"/>
    <property type="match status" value="1"/>
</dbReference>
<sequence>MAEELDPVDVVTVGVGWTGGIIAKELAQADYDVVGLERGGERDTDDWLTVHDELGYALRYKLMQDLSRETLTFRHEPDDTALPMRRYGAFLPGTGVGGAGVHWNGITWRFLPYDFEIESETIDEYGEDAIPEDMQLQDWGITYEELEPYYDEFEYTAGISGVAGNIEGEIQDEGNPYEGPRARDYPLPPMMQTPSLEVFAEGADAAGYEPFMQPSANLSETYENPDGINLGQCEYCGYCERFGCEWGAKSDPTVTVLPAAEDTGNFELRTHSNVVELLYDEDDEAVTGVKYVDSRTNTVYEQPADVVALTAYVLNNVRLLLLSGIGEPYDPETGEGVVGKNYCYQNMGGSATGFFEDEEWNLYMGAGALGASFDDINGDNFDHEDEDFLHGGNVAINQTGERPIANNPVPEDTPSWGSEFKEASLEYNHSRLEISCQGAVLPFQDNYLDLDPNYTDDYGLPLLRMTFNWHDQDYALAEYGSDVCEEVMAEMGADQVDASGGLEGDFDIIPYQTTHNTGGAIMGADPDESVVNNYLQCWDAHNLFVPGASAFVHNSGYNPTGTVGALAFRAAEGIEEYLEEPEVLADPET</sequence>
<reference evidence="8 9" key="2">
    <citation type="submission" date="2017-01" db="EMBL/GenBank/DDBJ databases">
        <authorList>
            <person name="Mah S.A."/>
            <person name="Swanson W.J."/>
            <person name="Moy G.W."/>
            <person name="Vacquier V.D."/>
        </authorList>
    </citation>
    <scope>NUCLEOTIDE SEQUENCE [LARGE SCALE GENOMIC DNA]</scope>
    <source>
        <strain evidence="8 9">CGMCC 1.8909</strain>
    </source>
</reference>
<proteinExistence type="inferred from homology"/>
<dbReference type="PANTHER" id="PTHR46056:SF12">
    <property type="entry name" value="LONG-CHAIN-ALCOHOL OXIDASE"/>
    <property type="match status" value="1"/>
</dbReference>
<evidence type="ECO:0000259" key="5">
    <source>
        <dbReference type="Pfam" id="PF00732"/>
    </source>
</evidence>
<keyword evidence="2" id="KW-0285">Flavoprotein</keyword>
<dbReference type="GO" id="GO:0050660">
    <property type="term" value="F:flavin adenine dinucleotide binding"/>
    <property type="evidence" value="ECO:0007669"/>
    <property type="project" value="InterPro"/>
</dbReference>
<dbReference type="EMBL" id="FTNP01000001">
    <property type="protein sequence ID" value="SIR17634.1"/>
    <property type="molecule type" value="Genomic_DNA"/>
</dbReference>
<dbReference type="InterPro" id="IPR007867">
    <property type="entry name" value="GMC_OxRtase_C"/>
</dbReference>